<accession>A0ABW2YTN2</accession>
<dbReference type="Proteomes" id="UP001596958">
    <property type="component" value="Unassembled WGS sequence"/>
</dbReference>
<reference evidence="2" key="1">
    <citation type="journal article" date="2019" name="Int. J. Syst. Evol. Microbiol.">
        <title>The Global Catalogue of Microorganisms (GCM) 10K type strain sequencing project: providing services to taxonomists for standard genome sequencing and annotation.</title>
        <authorList>
            <consortium name="The Broad Institute Genomics Platform"/>
            <consortium name="The Broad Institute Genome Sequencing Center for Infectious Disease"/>
            <person name="Wu L."/>
            <person name="Ma J."/>
        </authorList>
    </citation>
    <scope>NUCLEOTIDE SEQUENCE [LARGE SCALE GENOMIC DNA]</scope>
    <source>
        <strain evidence="2">CCUG 63418</strain>
    </source>
</reference>
<dbReference type="EMBL" id="JBHTHU010000002">
    <property type="protein sequence ID" value="MFD0749325.1"/>
    <property type="molecule type" value="Genomic_DNA"/>
</dbReference>
<evidence type="ECO:0000313" key="1">
    <source>
        <dbReference type="EMBL" id="MFD0749325.1"/>
    </source>
</evidence>
<comment type="caution">
    <text evidence="1">The sequence shown here is derived from an EMBL/GenBank/DDBJ whole genome shotgun (WGS) entry which is preliminary data.</text>
</comment>
<protein>
    <submittedName>
        <fullName evidence="1">Uncharacterized protein</fullName>
    </submittedName>
</protein>
<proteinExistence type="predicted"/>
<organism evidence="1 2">
    <name type="scientific">Mucilaginibacter calamicampi</name>
    <dbReference type="NCBI Taxonomy" id="1302352"/>
    <lineage>
        <taxon>Bacteria</taxon>
        <taxon>Pseudomonadati</taxon>
        <taxon>Bacteroidota</taxon>
        <taxon>Sphingobacteriia</taxon>
        <taxon>Sphingobacteriales</taxon>
        <taxon>Sphingobacteriaceae</taxon>
        <taxon>Mucilaginibacter</taxon>
    </lineage>
</organism>
<sequence length="78" mass="9044">MEKFEISVNTTGGHRHFEVKDYMHHDGESCKYEVFENGQFIGSFEPDAHRHLHICKDAGVLKAELLHSIAEQLERYSI</sequence>
<name>A0ABW2YTN2_9SPHI</name>
<keyword evidence="2" id="KW-1185">Reference proteome</keyword>
<dbReference type="RefSeq" id="WP_377097591.1">
    <property type="nucleotide sequence ID" value="NZ_JBHTHU010000002.1"/>
</dbReference>
<gene>
    <name evidence="1" type="ORF">ACFQZS_04170</name>
</gene>
<evidence type="ECO:0000313" key="2">
    <source>
        <dbReference type="Proteomes" id="UP001596958"/>
    </source>
</evidence>